<proteinExistence type="predicted"/>
<dbReference type="EMBL" id="BRYB01003388">
    <property type="protein sequence ID" value="GMI35829.1"/>
    <property type="molecule type" value="Genomic_DNA"/>
</dbReference>
<reference evidence="3 4" key="1">
    <citation type="journal article" date="2023" name="Commun. Biol.">
        <title>Genome analysis of Parmales, the sister group of diatoms, reveals the evolutionary specialization of diatoms from phago-mixotrophs to photoautotrophs.</title>
        <authorList>
            <person name="Ban H."/>
            <person name="Sato S."/>
            <person name="Yoshikawa S."/>
            <person name="Yamada K."/>
            <person name="Nakamura Y."/>
            <person name="Ichinomiya M."/>
            <person name="Sato N."/>
            <person name="Blanc-Mathieu R."/>
            <person name="Endo H."/>
            <person name="Kuwata A."/>
            <person name="Ogata H."/>
        </authorList>
    </citation>
    <scope>NUCLEOTIDE SEQUENCE [LARGE SCALE GENOMIC DNA]</scope>
</reference>
<organism evidence="3 4">
    <name type="scientific">Tetraparma gracilis</name>
    <dbReference type="NCBI Taxonomy" id="2962635"/>
    <lineage>
        <taxon>Eukaryota</taxon>
        <taxon>Sar</taxon>
        <taxon>Stramenopiles</taxon>
        <taxon>Ochrophyta</taxon>
        <taxon>Bolidophyceae</taxon>
        <taxon>Parmales</taxon>
        <taxon>Triparmaceae</taxon>
        <taxon>Tetraparma</taxon>
    </lineage>
</organism>
<dbReference type="InterPro" id="IPR042092">
    <property type="entry name" value="PsdUridine_s_RsuA/RluB/E/F_cat"/>
</dbReference>
<dbReference type="InterPro" id="IPR020094">
    <property type="entry name" value="TruA/RsuA/RluB/E/F_N"/>
</dbReference>
<evidence type="ECO:0000313" key="3">
    <source>
        <dbReference type="EMBL" id="GMI35829.1"/>
    </source>
</evidence>
<dbReference type="SUPFAM" id="SSF55120">
    <property type="entry name" value="Pseudouridine synthase"/>
    <property type="match status" value="1"/>
</dbReference>
<feature type="region of interest" description="Disordered" evidence="2">
    <location>
        <begin position="254"/>
        <end position="278"/>
    </location>
</feature>
<dbReference type="Gene3D" id="3.30.70.1560">
    <property type="entry name" value="Alpha-L RNA-binding motif"/>
    <property type="match status" value="1"/>
</dbReference>
<gene>
    <name evidence="3" type="ORF">TeGR_g7950</name>
</gene>
<dbReference type="Proteomes" id="UP001165060">
    <property type="component" value="Unassembled WGS sequence"/>
</dbReference>
<evidence type="ECO:0000313" key="4">
    <source>
        <dbReference type="Proteomes" id="UP001165060"/>
    </source>
</evidence>
<sequence>MLPLRLPAYLHAREPSLFPSEAAAAKAVSAGLVALQGSPAELAPASLVFPGDVLSYSPASEPASPVSIEGPPPPPPPPSVHYIDKPTNSVSDMSIPNEITLACRALGPGFGPVGQLDLHTTGVLLLTDSARLQRLVNLPGALSKTYRVSFDAPDASPGLAGEQRAALLAPTDLSRGKEASKTLACFTSLSAVTKRYTIRNPKLPPGCAERARFSVDAGISSGQNHVVKRMMASVGVAVKELRRVKVGPVEILEDPADATAPEPKKKKRKGGGAQEAPAAKVAAKATKIEGELLDQLLAAVKYESVGDALRRCDLICQYRGGGEKDERLGEWLDMTEEEKGRRRCFAQYKIPCRFTHN</sequence>
<keyword evidence="4" id="KW-1185">Reference proteome</keyword>
<protein>
    <recommendedName>
        <fullName evidence="5">Pseudouridine synthase</fullName>
    </recommendedName>
</protein>
<comment type="caution">
    <text evidence="3">The sequence shown here is derived from an EMBL/GenBank/DDBJ whole genome shotgun (WGS) entry which is preliminary data.</text>
</comment>
<evidence type="ECO:0008006" key="5">
    <source>
        <dbReference type="Google" id="ProtNLM"/>
    </source>
</evidence>
<dbReference type="Gene3D" id="3.30.70.580">
    <property type="entry name" value="Pseudouridine synthase I, catalytic domain, N-terminal subdomain"/>
    <property type="match status" value="1"/>
</dbReference>
<evidence type="ECO:0000256" key="1">
    <source>
        <dbReference type="ARBA" id="ARBA00023235"/>
    </source>
</evidence>
<feature type="region of interest" description="Disordered" evidence="2">
    <location>
        <begin position="60"/>
        <end position="87"/>
    </location>
</feature>
<keyword evidence="1" id="KW-0413">Isomerase</keyword>
<dbReference type="InterPro" id="IPR020103">
    <property type="entry name" value="PsdUridine_synth_cat_dom_sf"/>
</dbReference>
<feature type="compositionally biased region" description="Pro residues" evidence="2">
    <location>
        <begin position="70"/>
        <end position="79"/>
    </location>
</feature>
<evidence type="ECO:0000256" key="2">
    <source>
        <dbReference type="SAM" id="MobiDB-lite"/>
    </source>
</evidence>
<accession>A0ABQ6MXQ9</accession>
<name>A0ABQ6MXQ9_9STRA</name>